<feature type="transmembrane region" description="Helical" evidence="1">
    <location>
        <begin position="54"/>
        <end position="73"/>
    </location>
</feature>
<dbReference type="Proteomes" id="UP000638981">
    <property type="component" value="Unassembled WGS sequence"/>
</dbReference>
<evidence type="ECO:0000313" key="2">
    <source>
        <dbReference type="EMBL" id="GHC45751.1"/>
    </source>
</evidence>
<evidence type="ECO:0000313" key="3">
    <source>
        <dbReference type="Proteomes" id="UP000638981"/>
    </source>
</evidence>
<keyword evidence="2" id="KW-0378">Hydrolase</keyword>
<feature type="transmembrane region" description="Helical" evidence="1">
    <location>
        <begin position="128"/>
        <end position="152"/>
    </location>
</feature>
<feature type="transmembrane region" description="Helical" evidence="1">
    <location>
        <begin position="21"/>
        <end position="42"/>
    </location>
</feature>
<keyword evidence="1" id="KW-1133">Transmembrane helix</keyword>
<accession>A0A918TEZ7</accession>
<dbReference type="GO" id="GO:0016787">
    <property type="term" value="F:hydrolase activity"/>
    <property type="evidence" value="ECO:0007669"/>
    <property type="project" value="UniProtKB-KW"/>
</dbReference>
<reference evidence="2" key="1">
    <citation type="journal article" date="2014" name="Int. J. Syst. Evol. Microbiol.">
        <title>Complete genome sequence of Corynebacterium casei LMG S-19264T (=DSM 44701T), isolated from a smear-ripened cheese.</title>
        <authorList>
            <consortium name="US DOE Joint Genome Institute (JGI-PGF)"/>
            <person name="Walter F."/>
            <person name="Albersmeier A."/>
            <person name="Kalinowski J."/>
            <person name="Ruckert C."/>
        </authorList>
    </citation>
    <scope>NUCLEOTIDE SEQUENCE</scope>
    <source>
        <strain evidence="2">KCTC 23310</strain>
    </source>
</reference>
<name>A0A918TEZ7_9RHOB</name>
<comment type="caution">
    <text evidence="2">The sequence shown here is derived from an EMBL/GenBank/DDBJ whole genome shotgun (WGS) entry which is preliminary data.</text>
</comment>
<keyword evidence="1" id="KW-0472">Membrane</keyword>
<dbReference type="InterPro" id="IPR007404">
    <property type="entry name" value="YdjM-like"/>
</dbReference>
<gene>
    <name evidence="2" type="ORF">GCM10007315_04080</name>
</gene>
<proteinExistence type="predicted"/>
<dbReference type="EMBL" id="BMYJ01000001">
    <property type="protein sequence ID" value="GHC45751.1"/>
    <property type="molecule type" value="Genomic_DNA"/>
</dbReference>
<evidence type="ECO:0000256" key="1">
    <source>
        <dbReference type="SAM" id="Phobius"/>
    </source>
</evidence>
<keyword evidence="1" id="KW-0812">Transmembrane</keyword>
<dbReference type="Pfam" id="PF04307">
    <property type="entry name" value="YdjM"/>
    <property type="match status" value="1"/>
</dbReference>
<protein>
    <submittedName>
        <fullName evidence="2">Metal-dependent hydrolase</fullName>
    </submittedName>
</protein>
<keyword evidence="3" id="KW-1185">Reference proteome</keyword>
<reference evidence="2" key="2">
    <citation type="submission" date="2020-09" db="EMBL/GenBank/DDBJ databases">
        <authorList>
            <person name="Sun Q."/>
            <person name="Kim S."/>
        </authorList>
    </citation>
    <scope>NUCLEOTIDE SEQUENCE</scope>
    <source>
        <strain evidence="2">KCTC 23310</strain>
    </source>
</reference>
<feature type="transmembrane region" description="Helical" evidence="1">
    <location>
        <begin position="80"/>
        <end position="108"/>
    </location>
</feature>
<organism evidence="2 3">
    <name type="scientific">Neogemmobacter tilapiae</name>
    <dbReference type="NCBI Taxonomy" id="875041"/>
    <lineage>
        <taxon>Bacteria</taxon>
        <taxon>Pseudomonadati</taxon>
        <taxon>Pseudomonadota</taxon>
        <taxon>Alphaproteobacteria</taxon>
        <taxon>Rhodobacterales</taxon>
        <taxon>Paracoccaceae</taxon>
        <taxon>Neogemmobacter</taxon>
    </lineage>
</organism>
<dbReference type="AlphaFoldDB" id="A0A918TEZ7"/>
<dbReference type="RefSeq" id="WP_189409868.1">
    <property type="nucleotide sequence ID" value="NZ_BMYJ01000001.1"/>
</dbReference>
<sequence length="154" mass="17189">MILAHLPAGYLTGRAMGARRGLVLWAALLGGVFPDFDMFWFHLVDQGSVHHHRYPVHIPGFWALVALIALPLIRLMRPALFAPACAFLAAIAVHLVLDSVGGGILWLWPFNDQLYSLIKVPATQSHWVLSFIFHWSFLAEIAIVGSAVWVWLKT</sequence>